<evidence type="ECO:0000313" key="2">
    <source>
        <dbReference type="EMBL" id="KAL2857283.1"/>
    </source>
</evidence>
<dbReference type="EMBL" id="JBFXLU010000004">
    <property type="protein sequence ID" value="KAL2857283.1"/>
    <property type="molecule type" value="Genomic_DNA"/>
</dbReference>
<keyword evidence="3" id="KW-1185">Reference proteome</keyword>
<gene>
    <name evidence="2" type="ORF">BJY01DRAFT_137459</name>
</gene>
<accession>A0ABR4KYE9</accession>
<proteinExistence type="predicted"/>
<name>A0ABR4KYE9_9EURO</name>
<organism evidence="2 3">
    <name type="scientific">Aspergillus pseudoustus</name>
    <dbReference type="NCBI Taxonomy" id="1810923"/>
    <lineage>
        <taxon>Eukaryota</taxon>
        <taxon>Fungi</taxon>
        <taxon>Dikarya</taxon>
        <taxon>Ascomycota</taxon>
        <taxon>Pezizomycotina</taxon>
        <taxon>Eurotiomycetes</taxon>
        <taxon>Eurotiomycetidae</taxon>
        <taxon>Eurotiales</taxon>
        <taxon>Aspergillaceae</taxon>
        <taxon>Aspergillus</taxon>
        <taxon>Aspergillus subgen. Nidulantes</taxon>
    </lineage>
</organism>
<dbReference type="Proteomes" id="UP001610446">
    <property type="component" value="Unassembled WGS sequence"/>
</dbReference>
<evidence type="ECO:0000313" key="3">
    <source>
        <dbReference type="Proteomes" id="UP001610446"/>
    </source>
</evidence>
<protein>
    <submittedName>
        <fullName evidence="2">Uncharacterized protein</fullName>
    </submittedName>
</protein>
<feature type="region of interest" description="Disordered" evidence="1">
    <location>
        <begin position="230"/>
        <end position="286"/>
    </location>
</feature>
<sequence>MGADLCSVRLAVAAEALPVIDRDRDGECTPFGIGHQRWAYPEHKLTPHDNDGEAFTIPVLRNVAEFEVYKSGRRICPTAISQIISSLSNLRKLEVYAFPVQPKYKNLRAEMRDNLAHALDNPVLENLEVLRIEMEEETPCSHNYPITAQEDPVYPDRDHLCRAVCNLAQRSLRELYMVGPCLISPALWGLSSSNLNTDKLEITFPHLETVKIEFILVTYDGRWYYTSDPSEALSDEGDDIPGQTDSQRELASDSDSGSCSSFNSEYHDEIDEDRQDYLNGKQPYNS</sequence>
<reference evidence="2 3" key="1">
    <citation type="submission" date="2024-07" db="EMBL/GenBank/DDBJ databases">
        <title>Section-level genome sequencing and comparative genomics of Aspergillus sections Usti and Cavernicolus.</title>
        <authorList>
            <consortium name="Lawrence Berkeley National Laboratory"/>
            <person name="Nybo J.L."/>
            <person name="Vesth T.C."/>
            <person name="Theobald S."/>
            <person name="Frisvad J.C."/>
            <person name="Larsen T.O."/>
            <person name="Kjaerboelling I."/>
            <person name="Rothschild-Mancinelli K."/>
            <person name="Lyhne E.K."/>
            <person name="Kogle M.E."/>
            <person name="Barry K."/>
            <person name="Clum A."/>
            <person name="Na H."/>
            <person name="Ledsgaard L."/>
            <person name="Lin J."/>
            <person name="Lipzen A."/>
            <person name="Kuo A."/>
            <person name="Riley R."/>
            <person name="Mondo S."/>
            <person name="Labutti K."/>
            <person name="Haridas S."/>
            <person name="Pangalinan J."/>
            <person name="Salamov A.A."/>
            <person name="Simmons B.A."/>
            <person name="Magnuson J.K."/>
            <person name="Chen J."/>
            <person name="Drula E."/>
            <person name="Henrissat B."/>
            <person name="Wiebenga A."/>
            <person name="Lubbers R.J."/>
            <person name="Gomes A.C."/>
            <person name="Makela M.R."/>
            <person name="Stajich J."/>
            <person name="Grigoriev I.V."/>
            <person name="Mortensen U.H."/>
            <person name="De Vries R.P."/>
            <person name="Baker S.E."/>
            <person name="Andersen M.R."/>
        </authorList>
    </citation>
    <scope>NUCLEOTIDE SEQUENCE [LARGE SCALE GENOMIC DNA]</scope>
    <source>
        <strain evidence="2 3">CBS 123904</strain>
    </source>
</reference>
<comment type="caution">
    <text evidence="2">The sequence shown here is derived from an EMBL/GenBank/DDBJ whole genome shotgun (WGS) entry which is preliminary data.</text>
</comment>
<evidence type="ECO:0000256" key="1">
    <source>
        <dbReference type="SAM" id="MobiDB-lite"/>
    </source>
</evidence>
<feature type="compositionally biased region" description="Low complexity" evidence="1">
    <location>
        <begin position="253"/>
        <end position="264"/>
    </location>
</feature>